<keyword evidence="2" id="KW-1185">Reference proteome</keyword>
<proteinExistence type="predicted"/>
<organism evidence="1 2">
    <name type="scientific">Trichoderma simmonsii</name>
    <dbReference type="NCBI Taxonomy" id="1491479"/>
    <lineage>
        <taxon>Eukaryota</taxon>
        <taxon>Fungi</taxon>
        <taxon>Dikarya</taxon>
        <taxon>Ascomycota</taxon>
        <taxon>Pezizomycotina</taxon>
        <taxon>Sordariomycetes</taxon>
        <taxon>Hypocreomycetidae</taxon>
        <taxon>Hypocreales</taxon>
        <taxon>Hypocreaceae</taxon>
        <taxon>Trichoderma</taxon>
    </lineage>
</organism>
<name>A0A8G0LT47_9HYPO</name>
<protein>
    <submittedName>
        <fullName evidence="1">Uncharacterized protein</fullName>
    </submittedName>
</protein>
<accession>A0A8G0LT47</accession>
<evidence type="ECO:0000313" key="2">
    <source>
        <dbReference type="Proteomes" id="UP000826661"/>
    </source>
</evidence>
<sequence>MESIRKLESRILAVAAFAMKMDGWVPLGRLTRTFDKVRGTVAVMRESWVGFAVNGKDLCLHKSESDGVCVIISAKEETWLVDVGWFSIMVFFGNVGLKSSGFNGCALFFAASALSVNI</sequence>
<evidence type="ECO:0000313" key="1">
    <source>
        <dbReference type="EMBL" id="QYT05351.1"/>
    </source>
</evidence>
<reference evidence="1 2" key="1">
    <citation type="journal article" date="2021" name="BMC Genomics">
        <title>Telomere-to-telomere genome assembly of asparaginase-producing Trichoderma simmonsii.</title>
        <authorList>
            <person name="Chung D."/>
            <person name="Kwon Y.M."/>
            <person name="Yang Y."/>
        </authorList>
    </citation>
    <scope>NUCLEOTIDE SEQUENCE [LARGE SCALE GENOMIC DNA]</scope>
    <source>
        <strain evidence="1 2">GH-Sj1</strain>
    </source>
</reference>
<dbReference type="AlphaFoldDB" id="A0A8G0LT47"/>
<dbReference type="EMBL" id="CP075870">
    <property type="protein sequence ID" value="QYT05351.1"/>
    <property type="molecule type" value="Genomic_DNA"/>
</dbReference>
<dbReference type="Proteomes" id="UP000826661">
    <property type="component" value="Chromosome VII"/>
</dbReference>
<gene>
    <name evidence="1" type="ORF">H0G86_012245</name>
</gene>